<dbReference type="AlphaFoldDB" id="A0A931H605"/>
<sequence>MSIPADTLGADLIWWRSERGWATTVTLFWGAVQPFDDRVHLEARLFDASGSLAASWRMDLAADRPVLIDSGEPGPWRGAGDGILALYACTEGPPSEPARRHFHRLYPLVDWRGPGGEMAHLHSDQVIQRGRHLTQRITEVVIAETADEHNALVILNGEEAQAAGALEISVRSASGDIRTVRHARAMAPFSVNRIGLREAMPDLARLCDGGPATVSARFASRGLFTRPYVETTGARYGAYHAGDVYEWAALPHFVHALIGGEVDPAAVIHDATTRTFVNLLHSHGDFEADVPVDARLYDLQGRCVAERAGWLIASRHGLARADVAGLLPDPSRHFRGHIALSFSAGSKQAVPRRLQALVEYRSAASVAHVMTWSDEWNSVVRLARRDRMAHPVAIESWCRVLQRPGVSTEVAITHAGHPGYARAARVQLRLLDARSEVTRVDFELEAFATRFARVDELFPQAAARLAPTGLGVLVASSASDLANMAFTRRSPGGSLAAEHFMPLLARAGDGRWVAAAGR</sequence>
<dbReference type="EMBL" id="JADWYS010000001">
    <property type="protein sequence ID" value="MBG9389078.1"/>
    <property type="molecule type" value="Genomic_DNA"/>
</dbReference>
<reference evidence="1" key="1">
    <citation type="submission" date="2020-11" db="EMBL/GenBank/DDBJ databases">
        <title>Bacterial whole genome sequence for Caenimonas sp. DR4.4.</title>
        <authorList>
            <person name="Le V."/>
            <person name="Ko S.-R."/>
            <person name="Ahn C.-Y."/>
            <person name="Oh H.-M."/>
        </authorList>
    </citation>
    <scope>NUCLEOTIDE SEQUENCE</scope>
    <source>
        <strain evidence="1">DR4.4</strain>
    </source>
</reference>
<evidence type="ECO:0000313" key="2">
    <source>
        <dbReference type="Proteomes" id="UP000651050"/>
    </source>
</evidence>
<organism evidence="1 2">
    <name type="scientific">Caenimonas aquaedulcis</name>
    <dbReference type="NCBI Taxonomy" id="2793270"/>
    <lineage>
        <taxon>Bacteria</taxon>
        <taxon>Pseudomonadati</taxon>
        <taxon>Pseudomonadota</taxon>
        <taxon>Betaproteobacteria</taxon>
        <taxon>Burkholderiales</taxon>
        <taxon>Comamonadaceae</taxon>
        <taxon>Caenimonas</taxon>
    </lineage>
</organism>
<gene>
    <name evidence="1" type="ORF">I5803_13665</name>
</gene>
<dbReference type="RefSeq" id="WP_196986894.1">
    <property type="nucleotide sequence ID" value="NZ_JADWYS010000001.1"/>
</dbReference>
<proteinExistence type="predicted"/>
<comment type="caution">
    <text evidence="1">The sequence shown here is derived from an EMBL/GenBank/DDBJ whole genome shotgun (WGS) entry which is preliminary data.</text>
</comment>
<name>A0A931H605_9BURK</name>
<accession>A0A931H605</accession>
<evidence type="ECO:0000313" key="1">
    <source>
        <dbReference type="EMBL" id="MBG9389078.1"/>
    </source>
</evidence>
<protein>
    <submittedName>
        <fullName evidence="1">Uncharacterized protein</fullName>
    </submittedName>
</protein>
<keyword evidence="2" id="KW-1185">Reference proteome</keyword>
<dbReference type="Proteomes" id="UP000651050">
    <property type="component" value="Unassembled WGS sequence"/>
</dbReference>